<dbReference type="EMBL" id="JBEPMK010000001">
    <property type="protein sequence ID" value="MET3643710.1"/>
    <property type="molecule type" value="Genomic_DNA"/>
</dbReference>
<comment type="caution">
    <text evidence="1">The sequence shown here is derived from an EMBL/GenBank/DDBJ whole genome shotgun (WGS) entry which is preliminary data.</text>
</comment>
<dbReference type="Proteomes" id="UP001549055">
    <property type="component" value="Unassembled WGS sequence"/>
</dbReference>
<proteinExistence type="predicted"/>
<evidence type="ECO:0008006" key="3">
    <source>
        <dbReference type="Google" id="ProtNLM"/>
    </source>
</evidence>
<protein>
    <recommendedName>
        <fullName evidence="3">Type II restriction endonuclease DpnI</fullName>
    </recommendedName>
</protein>
<dbReference type="NCBIfam" id="NF040897">
    <property type="entry name" value="SPJ_0845_Nterm"/>
    <property type="match status" value="1"/>
</dbReference>
<evidence type="ECO:0000313" key="1">
    <source>
        <dbReference type="EMBL" id="MET3643710.1"/>
    </source>
</evidence>
<dbReference type="RefSeq" id="WP_253362977.1">
    <property type="nucleotide sequence ID" value="NZ_JALJXU010000001.1"/>
</dbReference>
<reference evidence="1 2" key="1">
    <citation type="submission" date="2024-06" db="EMBL/GenBank/DDBJ databases">
        <title>Genomic Encyclopedia of Type Strains, Phase IV (KMG-IV): sequencing the most valuable type-strain genomes for metagenomic binning, comparative biology and taxonomic classification.</title>
        <authorList>
            <person name="Goeker M."/>
        </authorList>
    </citation>
    <scope>NUCLEOTIDE SEQUENCE [LARGE SCALE GENOMIC DNA]</scope>
    <source>
        <strain evidence="1 2">DSM 15349</strain>
    </source>
</reference>
<evidence type="ECO:0000313" key="2">
    <source>
        <dbReference type="Proteomes" id="UP001549055"/>
    </source>
</evidence>
<keyword evidence="2" id="KW-1185">Reference proteome</keyword>
<name>A0ABV2JIH6_9STRE</name>
<dbReference type="InterPro" id="IPR047909">
    <property type="entry name" value="SPJ_0845-like_N"/>
</dbReference>
<organism evidence="1 2">
    <name type="scientific">Streptococcus gallinaceus</name>
    <dbReference type="NCBI Taxonomy" id="165758"/>
    <lineage>
        <taxon>Bacteria</taxon>
        <taxon>Bacillati</taxon>
        <taxon>Bacillota</taxon>
        <taxon>Bacilli</taxon>
        <taxon>Lactobacillales</taxon>
        <taxon>Streptococcaceae</taxon>
        <taxon>Streptococcus</taxon>
    </lineage>
</organism>
<gene>
    <name evidence="1" type="ORF">ABID27_000327</name>
</gene>
<sequence length="47" mass="5550">MAVTFKKQDDLEKMLEQFASFDLLEEVEFPDPKSRDKSVTNNKEDKK</sequence>
<accession>A0ABV2JIH6</accession>